<dbReference type="AlphaFoldDB" id="A0A9P4QE14"/>
<organism evidence="1 2">
    <name type="scientific">Polychaeton citri CBS 116435</name>
    <dbReference type="NCBI Taxonomy" id="1314669"/>
    <lineage>
        <taxon>Eukaryota</taxon>
        <taxon>Fungi</taxon>
        <taxon>Dikarya</taxon>
        <taxon>Ascomycota</taxon>
        <taxon>Pezizomycotina</taxon>
        <taxon>Dothideomycetes</taxon>
        <taxon>Dothideomycetidae</taxon>
        <taxon>Capnodiales</taxon>
        <taxon>Capnodiaceae</taxon>
        <taxon>Polychaeton</taxon>
    </lineage>
</organism>
<comment type="caution">
    <text evidence="1">The sequence shown here is derived from an EMBL/GenBank/DDBJ whole genome shotgun (WGS) entry which is preliminary data.</text>
</comment>
<dbReference type="EMBL" id="MU003771">
    <property type="protein sequence ID" value="KAF2724505.1"/>
    <property type="molecule type" value="Genomic_DNA"/>
</dbReference>
<reference evidence="1" key="1">
    <citation type="journal article" date="2020" name="Stud. Mycol.">
        <title>101 Dothideomycetes genomes: a test case for predicting lifestyles and emergence of pathogens.</title>
        <authorList>
            <person name="Haridas S."/>
            <person name="Albert R."/>
            <person name="Binder M."/>
            <person name="Bloem J."/>
            <person name="Labutti K."/>
            <person name="Salamov A."/>
            <person name="Andreopoulos B."/>
            <person name="Baker S."/>
            <person name="Barry K."/>
            <person name="Bills G."/>
            <person name="Bluhm B."/>
            <person name="Cannon C."/>
            <person name="Castanera R."/>
            <person name="Culley D."/>
            <person name="Daum C."/>
            <person name="Ezra D."/>
            <person name="Gonzalez J."/>
            <person name="Henrissat B."/>
            <person name="Kuo A."/>
            <person name="Liang C."/>
            <person name="Lipzen A."/>
            <person name="Lutzoni F."/>
            <person name="Magnuson J."/>
            <person name="Mondo S."/>
            <person name="Nolan M."/>
            <person name="Ohm R."/>
            <person name="Pangilinan J."/>
            <person name="Park H.-J."/>
            <person name="Ramirez L."/>
            <person name="Alfaro M."/>
            <person name="Sun H."/>
            <person name="Tritt A."/>
            <person name="Yoshinaga Y."/>
            <person name="Zwiers L.-H."/>
            <person name="Turgeon B."/>
            <person name="Goodwin S."/>
            <person name="Spatafora J."/>
            <person name="Crous P."/>
            <person name="Grigoriev I."/>
        </authorList>
    </citation>
    <scope>NUCLEOTIDE SEQUENCE</scope>
    <source>
        <strain evidence="1">CBS 116435</strain>
    </source>
</reference>
<accession>A0A9P4QE14</accession>
<keyword evidence="2" id="KW-1185">Reference proteome</keyword>
<dbReference type="Proteomes" id="UP000799441">
    <property type="component" value="Unassembled WGS sequence"/>
</dbReference>
<sequence>MPVRAVFMINEDVSSQSFPQKREIRLQPSREHVHEPFAGHCSLTRAQQDKGYVLPLYQAIMLWLQ</sequence>
<proteinExistence type="predicted"/>
<name>A0A9P4QE14_9PEZI</name>
<evidence type="ECO:0000313" key="2">
    <source>
        <dbReference type="Proteomes" id="UP000799441"/>
    </source>
</evidence>
<gene>
    <name evidence="1" type="ORF">K431DRAFT_281935</name>
</gene>
<protein>
    <submittedName>
        <fullName evidence="1">Uncharacterized protein</fullName>
    </submittedName>
</protein>
<evidence type="ECO:0000313" key="1">
    <source>
        <dbReference type="EMBL" id="KAF2724505.1"/>
    </source>
</evidence>